<feature type="non-terminal residue" evidence="1">
    <location>
        <position position="1"/>
    </location>
</feature>
<feature type="non-terminal residue" evidence="1">
    <location>
        <position position="116"/>
    </location>
</feature>
<name>A0AAJ1U9E4_9RHOB</name>
<dbReference type="EMBL" id="JANFFA010000058">
    <property type="protein sequence ID" value="MDQ2096010.1"/>
    <property type="molecule type" value="Genomic_DNA"/>
</dbReference>
<sequence>VNPGDPRIIQIQRRIEVIQDRIRQERETFAAEKVDGSEENYPTLLAEFEGLTVDREFAEETYRAALAALDIARNNATRQSRYLATYIRPTLAQSAEYPQREVLLGLTLLFLLLLWS</sequence>
<comment type="caution">
    <text evidence="1">The sequence shown here is derived from an EMBL/GenBank/DDBJ whole genome shotgun (WGS) entry which is preliminary data.</text>
</comment>
<proteinExistence type="predicted"/>
<evidence type="ECO:0000313" key="1">
    <source>
        <dbReference type="EMBL" id="MDQ2096010.1"/>
    </source>
</evidence>
<keyword evidence="1" id="KW-0813">Transport</keyword>
<dbReference type="Proteomes" id="UP001227162">
    <property type="component" value="Unassembled WGS sequence"/>
</dbReference>
<keyword evidence="1" id="KW-0762">Sugar transport</keyword>
<dbReference type="AlphaFoldDB" id="A0AAJ1U9E4"/>
<gene>
    <name evidence="1" type="ORF">NOI20_17990</name>
</gene>
<evidence type="ECO:0000313" key="2">
    <source>
        <dbReference type="Proteomes" id="UP001227162"/>
    </source>
</evidence>
<organism evidence="1 2">
    <name type="scientific">Rhodalgimonas zhirmunskyi</name>
    <dbReference type="NCBI Taxonomy" id="2964767"/>
    <lineage>
        <taxon>Bacteria</taxon>
        <taxon>Pseudomonadati</taxon>
        <taxon>Pseudomonadota</taxon>
        <taxon>Alphaproteobacteria</taxon>
        <taxon>Rhodobacterales</taxon>
        <taxon>Roseobacteraceae</taxon>
        <taxon>Rhodalgimonas</taxon>
    </lineage>
</organism>
<reference evidence="1" key="1">
    <citation type="submission" date="2022-07" db="EMBL/GenBank/DDBJ databases">
        <authorList>
            <person name="Otstavnykh N."/>
            <person name="Isaeva M."/>
            <person name="Bystritskaya E."/>
        </authorList>
    </citation>
    <scope>NUCLEOTIDE SEQUENCE</scope>
    <source>
        <strain evidence="1">10Alg 79</strain>
    </source>
</reference>
<accession>A0AAJ1U9E4</accession>
<keyword evidence="2" id="KW-1185">Reference proteome</keyword>
<reference evidence="1" key="2">
    <citation type="submission" date="2023-04" db="EMBL/GenBank/DDBJ databases">
        <title>'Rhodoalgimonas zhirmunskyi' gen. nov., isolated from a red alga.</title>
        <authorList>
            <person name="Nedashkovskaya O.I."/>
            <person name="Otstavnykh N.Y."/>
            <person name="Bystritskaya E.P."/>
            <person name="Balabanova L.A."/>
            <person name="Isaeva M.P."/>
        </authorList>
    </citation>
    <scope>NUCLEOTIDE SEQUENCE</scope>
    <source>
        <strain evidence="1">10Alg 79</strain>
    </source>
</reference>
<protein>
    <submittedName>
        <fullName evidence="1">Sugar transporter</fullName>
    </submittedName>
</protein>